<evidence type="ECO:0000256" key="1">
    <source>
        <dbReference type="ARBA" id="ARBA00004651"/>
    </source>
</evidence>
<dbReference type="Gene3D" id="1.20.1250.20">
    <property type="entry name" value="MFS general substrate transporter like domains"/>
    <property type="match status" value="1"/>
</dbReference>
<feature type="transmembrane region" description="Helical" evidence="8">
    <location>
        <begin position="201"/>
        <end position="225"/>
    </location>
</feature>
<feature type="transmembrane region" description="Helical" evidence="8">
    <location>
        <begin position="140"/>
        <end position="158"/>
    </location>
</feature>
<dbReference type="PANTHER" id="PTHR23517">
    <property type="entry name" value="RESISTANCE PROTEIN MDTM, PUTATIVE-RELATED-RELATED"/>
    <property type="match status" value="1"/>
</dbReference>
<reference evidence="10 11" key="1">
    <citation type="submission" date="2019-11" db="EMBL/GenBank/DDBJ databases">
        <title>Pseudooceanicola pacifica sp. nov., isolated from deep-sea sediment of the Pacific Ocean.</title>
        <authorList>
            <person name="Lyu L."/>
        </authorList>
    </citation>
    <scope>NUCLEOTIDE SEQUENCE [LARGE SCALE GENOMIC DNA]</scope>
    <source>
        <strain evidence="10 11">216_PA32_1</strain>
    </source>
</reference>
<feature type="transmembrane region" description="Helical" evidence="8">
    <location>
        <begin position="373"/>
        <end position="394"/>
    </location>
</feature>
<dbReference type="Pfam" id="PF07690">
    <property type="entry name" value="MFS_1"/>
    <property type="match status" value="1"/>
</dbReference>
<comment type="subcellular location">
    <subcellularLocation>
        <location evidence="1">Cell membrane</location>
        <topology evidence="1">Multi-pass membrane protein</topology>
    </subcellularLocation>
</comment>
<evidence type="ECO:0000256" key="8">
    <source>
        <dbReference type="SAM" id="Phobius"/>
    </source>
</evidence>
<dbReference type="GO" id="GO:0005886">
    <property type="term" value="C:plasma membrane"/>
    <property type="evidence" value="ECO:0007669"/>
    <property type="project" value="UniProtKB-SubCell"/>
</dbReference>
<evidence type="ECO:0000256" key="5">
    <source>
        <dbReference type="ARBA" id="ARBA00022989"/>
    </source>
</evidence>
<feature type="transmembrane region" description="Helical" evidence="8">
    <location>
        <begin position="272"/>
        <end position="295"/>
    </location>
</feature>
<feature type="transmembrane region" description="Helical" evidence="8">
    <location>
        <begin position="170"/>
        <end position="189"/>
    </location>
</feature>
<dbReference type="PROSITE" id="PS50850">
    <property type="entry name" value="MFS"/>
    <property type="match status" value="1"/>
</dbReference>
<dbReference type="InterPro" id="IPR011701">
    <property type="entry name" value="MFS"/>
</dbReference>
<gene>
    <name evidence="10" type="ORF">GLS40_09045</name>
</gene>
<keyword evidence="11" id="KW-1185">Reference proteome</keyword>
<keyword evidence="3" id="KW-1003">Cell membrane</keyword>
<organism evidence="10 11">
    <name type="scientific">Pseudooceanicola pacificus</name>
    <dbReference type="NCBI Taxonomy" id="2676438"/>
    <lineage>
        <taxon>Bacteria</taxon>
        <taxon>Pseudomonadati</taxon>
        <taxon>Pseudomonadota</taxon>
        <taxon>Alphaproteobacteria</taxon>
        <taxon>Rhodobacterales</taxon>
        <taxon>Paracoccaceae</taxon>
        <taxon>Pseudooceanicola</taxon>
    </lineage>
</organism>
<evidence type="ECO:0000313" key="10">
    <source>
        <dbReference type="EMBL" id="MWB78168.1"/>
    </source>
</evidence>
<dbReference type="InterPro" id="IPR020846">
    <property type="entry name" value="MFS_dom"/>
</dbReference>
<dbReference type="PANTHER" id="PTHR23517:SF13">
    <property type="entry name" value="MAJOR FACILITATOR SUPERFAMILY MFS_1"/>
    <property type="match status" value="1"/>
</dbReference>
<feature type="region of interest" description="Disordered" evidence="7">
    <location>
        <begin position="1"/>
        <end position="43"/>
    </location>
</feature>
<dbReference type="GO" id="GO:0022857">
    <property type="term" value="F:transmembrane transporter activity"/>
    <property type="evidence" value="ECO:0007669"/>
    <property type="project" value="InterPro"/>
</dbReference>
<protein>
    <submittedName>
        <fullName evidence="10">MFS transporter</fullName>
    </submittedName>
</protein>
<keyword evidence="4 8" id="KW-0812">Transmembrane</keyword>
<feature type="transmembrane region" description="Helical" evidence="8">
    <location>
        <begin position="438"/>
        <end position="458"/>
    </location>
</feature>
<keyword evidence="5 8" id="KW-1133">Transmembrane helix</keyword>
<comment type="caution">
    <text evidence="10">The sequence shown here is derived from an EMBL/GenBank/DDBJ whole genome shotgun (WGS) entry which is preliminary data.</text>
</comment>
<evidence type="ECO:0000256" key="7">
    <source>
        <dbReference type="SAM" id="MobiDB-lite"/>
    </source>
</evidence>
<feature type="transmembrane region" description="Helical" evidence="8">
    <location>
        <begin position="315"/>
        <end position="334"/>
    </location>
</feature>
<keyword evidence="6 8" id="KW-0472">Membrane</keyword>
<feature type="transmembrane region" description="Helical" evidence="8">
    <location>
        <begin position="231"/>
        <end position="251"/>
    </location>
</feature>
<feature type="transmembrane region" description="Helical" evidence="8">
    <location>
        <begin position="110"/>
        <end position="128"/>
    </location>
</feature>
<dbReference type="Proteomes" id="UP000443843">
    <property type="component" value="Unassembled WGS sequence"/>
</dbReference>
<keyword evidence="2" id="KW-0813">Transport</keyword>
<evidence type="ECO:0000256" key="4">
    <source>
        <dbReference type="ARBA" id="ARBA00022692"/>
    </source>
</evidence>
<feature type="transmembrane region" description="Helical" evidence="8">
    <location>
        <begin position="406"/>
        <end position="426"/>
    </location>
</feature>
<evidence type="ECO:0000256" key="3">
    <source>
        <dbReference type="ARBA" id="ARBA00022475"/>
    </source>
</evidence>
<accession>A0A844WBH0</accession>
<evidence type="ECO:0000256" key="6">
    <source>
        <dbReference type="ARBA" id="ARBA00023136"/>
    </source>
</evidence>
<feature type="transmembrane region" description="Helical" evidence="8">
    <location>
        <begin position="75"/>
        <end position="98"/>
    </location>
</feature>
<dbReference type="InterPro" id="IPR050171">
    <property type="entry name" value="MFS_Transporters"/>
</dbReference>
<evidence type="ECO:0000313" key="11">
    <source>
        <dbReference type="Proteomes" id="UP000443843"/>
    </source>
</evidence>
<evidence type="ECO:0000256" key="2">
    <source>
        <dbReference type="ARBA" id="ARBA00022448"/>
    </source>
</evidence>
<proteinExistence type="predicted"/>
<evidence type="ECO:0000259" key="9">
    <source>
        <dbReference type="PROSITE" id="PS50850"/>
    </source>
</evidence>
<dbReference type="InterPro" id="IPR036259">
    <property type="entry name" value="MFS_trans_sf"/>
</dbReference>
<dbReference type="AlphaFoldDB" id="A0A844WBH0"/>
<feature type="transmembrane region" description="Helical" evidence="8">
    <location>
        <begin position="346"/>
        <end position="367"/>
    </location>
</feature>
<dbReference type="EMBL" id="WNXQ01000004">
    <property type="protein sequence ID" value="MWB78168.1"/>
    <property type="molecule type" value="Genomic_DNA"/>
</dbReference>
<dbReference type="SUPFAM" id="SSF103473">
    <property type="entry name" value="MFS general substrate transporter"/>
    <property type="match status" value="1"/>
</dbReference>
<sequence>MTAARDMITPSDRPSPPGRTVSVPRSWPQPGCRASASPVSPPPLRACAARRTRPQMRAGTDHRTAAHRLPPGWQFTLSAVVLFLALFGSHLATPLYPIWQADFGLSNTDIAIIFAGYPVGVTFGLLHGGRLGDQLGRKPLTRAGLLTILAASLCYLWAGGFTSLLVARLLNGYGIGLLSGPAVAAIVELHPTRNRGSASRIGAIATLSAPAAGMLTATLIAHYATGPTAVAAPYIIFAVLLTLGLILTGGYRETIHPEEKQSLRSASFRPQALRVPPGIALPFAYAACVAVLTWANTGLWLSLGPSIIPALMQGAHPMTGGLAVVAFLTTAGIVQLGGGWLGYLRAIVVSLILVIAALTTVLASLHAGGVAGVALGMLLGGTSQGLAWMGVVELTNRIAPDWSRATVLSVLYICCYFGSVVPVLLTGLAADVFGLSRAFGGLCVLSMSSAVALLIWTARLRRVLPDRHEILPDVPKGVDRTASAAPPD</sequence>
<name>A0A844WBH0_9RHOB</name>
<feature type="domain" description="Major facilitator superfamily (MFS) profile" evidence="9">
    <location>
        <begin position="74"/>
        <end position="461"/>
    </location>
</feature>